<keyword evidence="3" id="KW-1185">Reference proteome</keyword>
<accession>A0A101UQQ8</accession>
<feature type="region of interest" description="Disordered" evidence="1">
    <location>
        <begin position="1"/>
        <end position="63"/>
    </location>
</feature>
<organism evidence="2 3">
    <name type="scientific">Streptomyces dysideae</name>
    <dbReference type="NCBI Taxonomy" id="909626"/>
    <lineage>
        <taxon>Bacteria</taxon>
        <taxon>Bacillati</taxon>
        <taxon>Actinomycetota</taxon>
        <taxon>Actinomycetes</taxon>
        <taxon>Kitasatosporales</taxon>
        <taxon>Streptomycetaceae</taxon>
        <taxon>Streptomyces</taxon>
    </lineage>
</organism>
<proteinExistence type="predicted"/>
<feature type="compositionally biased region" description="Pro residues" evidence="1">
    <location>
        <begin position="40"/>
        <end position="52"/>
    </location>
</feature>
<name>A0A101UQQ8_9ACTN</name>
<dbReference type="RefSeq" id="WP_067033876.1">
    <property type="nucleotide sequence ID" value="NZ_KQ949121.1"/>
</dbReference>
<dbReference type="EMBL" id="LMXB01000121">
    <property type="protein sequence ID" value="KUO15145.1"/>
    <property type="molecule type" value="Genomic_DNA"/>
</dbReference>
<evidence type="ECO:0000313" key="3">
    <source>
        <dbReference type="Proteomes" id="UP000053260"/>
    </source>
</evidence>
<dbReference type="AlphaFoldDB" id="A0A101UQQ8"/>
<protein>
    <submittedName>
        <fullName evidence="2">Uncharacterized protein</fullName>
    </submittedName>
</protein>
<gene>
    <name evidence="2" type="ORF">AQJ91_42930</name>
</gene>
<dbReference type="Proteomes" id="UP000053260">
    <property type="component" value="Unassembled WGS sequence"/>
</dbReference>
<reference evidence="2 3" key="1">
    <citation type="submission" date="2015-10" db="EMBL/GenBank/DDBJ databases">
        <title>Draft genome sequence of Streptomyces sp. RV15, isolated from a marine sponge.</title>
        <authorList>
            <person name="Ruckert C."/>
            <person name="Abdelmohsen U.R."/>
            <person name="Winkler A."/>
            <person name="Hentschel U."/>
            <person name="Kalinowski J."/>
            <person name="Kampfer P."/>
            <person name="Glaeser S."/>
        </authorList>
    </citation>
    <scope>NUCLEOTIDE SEQUENCE [LARGE SCALE GENOMIC DNA]</scope>
    <source>
        <strain evidence="2 3">RV15</strain>
    </source>
</reference>
<evidence type="ECO:0000313" key="2">
    <source>
        <dbReference type="EMBL" id="KUO15145.1"/>
    </source>
</evidence>
<sequence length="63" mass="6556">MPPGLPENLVPDEPWSRLEDVPPLTVGGLDGADDVVTTAAPPPSPGPWPPTTAPARGRRVLPQ</sequence>
<evidence type="ECO:0000256" key="1">
    <source>
        <dbReference type="SAM" id="MobiDB-lite"/>
    </source>
</evidence>
<comment type="caution">
    <text evidence="2">The sequence shown here is derived from an EMBL/GenBank/DDBJ whole genome shotgun (WGS) entry which is preliminary data.</text>
</comment>